<accession>A0AAD6USN7</accession>
<name>A0AAD6USN7_9AGAR</name>
<organism evidence="1 2">
    <name type="scientific">Mycena pura</name>
    <dbReference type="NCBI Taxonomy" id="153505"/>
    <lineage>
        <taxon>Eukaryota</taxon>
        <taxon>Fungi</taxon>
        <taxon>Dikarya</taxon>
        <taxon>Basidiomycota</taxon>
        <taxon>Agaricomycotina</taxon>
        <taxon>Agaricomycetes</taxon>
        <taxon>Agaricomycetidae</taxon>
        <taxon>Agaricales</taxon>
        <taxon>Marasmiineae</taxon>
        <taxon>Mycenaceae</taxon>
        <taxon>Mycena</taxon>
    </lineage>
</organism>
<sequence>MHCTLGRLETLVRAVAQDCVEERQVRGLGGQTGMRMSGVQEQRADRQVPAYRATGTRGRACAGEATVHESSTGMRRMSAMGAGEWDVCKRLKRVVVWALDRTEVGAMGRRQAQEVGKLWGQKISSEAFPASPVFALSPAPSPILLIISAPAIELDAAILLHLLRIGVVRIAERDRISYLTPCRASPQVGRESEVTLAVDCRRAEVTK</sequence>
<gene>
    <name evidence="1" type="ORF">GGX14DRAFT_407138</name>
</gene>
<keyword evidence="2" id="KW-1185">Reference proteome</keyword>
<evidence type="ECO:0000313" key="2">
    <source>
        <dbReference type="Proteomes" id="UP001219525"/>
    </source>
</evidence>
<dbReference type="EMBL" id="JARJCW010000132">
    <property type="protein sequence ID" value="KAJ7191471.1"/>
    <property type="molecule type" value="Genomic_DNA"/>
</dbReference>
<dbReference type="AlphaFoldDB" id="A0AAD6USN7"/>
<protein>
    <submittedName>
        <fullName evidence="1">Uncharacterized protein</fullName>
    </submittedName>
</protein>
<evidence type="ECO:0000313" key="1">
    <source>
        <dbReference type="EMBL" id="KAJ7191471.1"/>
    </source>
</evidence>
<proteinExistence type="predicted"/>
<reference evidence="1" key="1">
    <citation type="submission" date="2023-03" db="EMBL/GenBank/DDBJ databases">
        <title>Massive genome expansion in bonnet fungi (Mycena s.s.) driven by repeated elements and novel gene families across ecological guilds.</title>
        <authorList>
            <consortium name="Lawrence Berkeley National Laboratory"/>
            <person name="Harder C.B."/>
            <person name="Miyauchi S."/>
            <person name="Viragh M."/>
            <person name="Kuo A."/>
            <person name="Thoen E."/>
            <person name="Andreopoulos B."/>
            <person name="Lu D."/>
            <person name="Skrede I."/>
            <person name="Drula E."/>
            <person name="Henrissat B."/>
            <person name="Morin E."/>
            <person name="Kohler A."/>
            <person name="Barry K."/>
            <person name="LaButti K."/>
            <person name="Morin E."/>
            <person name="Salamov A."/>
            <person name="Lipzen A."/>
            <person name="Mereny Z."/>
            <person name="Hegedus B."/>
            <person name="Baldrian P."/>
            <person name="Stursova M."/>
            <person name="Weitz H."/>
            <person name="Taylor A."/>
            <person name="Grigoriev I.V."/>
            <person name="Nagy L.G."/>
            <person name="Martin F."/>
            <person name="Kauserud H."/>
        </authorList>
    </citation>
    <scope>NUCLEOTIDE SEQUENCE</scope>
    <source>
        <strain evidence="1">9144</strain>
    </source>
</reference>
<comment type="caution">
    <text evidence="1">The sequence shown here is derived from an EMBL/GenBank/DDBJ whole genome shotgun (WGS) entry which is preliminary data.</text>
</comment>
<dbReference type="Proteomes" id="UP001219525">
    <property type="component" value="Unassembled WGS sequence"/>
</dbReference>